<dbReference type="Proteomes" id="UP000317422">
    <property type="component" value="Unassembled WGS sequence"/>
</dbReference>
<gene>
    <name evidence="2" type="ORF">FHX37_4132</name>
</gene>
<sequence length="61" mass="6802">MRERDWHKSSYSDGGGGNCVEVRESAAGVAVRDSRNRREGNLSFSASEWRSFLAGVRADRL</sequence>
<dbReference type="RefSeq" id="WP_141925768.1">
    <property type="nucleotide sequence ID" value="NZ_VFQC01000002.1"/>
</dbReference>
<dbReference type="Pfam" id="PF04149">
    <property type="entry name" value="DUF397"/>
    <property type="match status" value="1"/>
</dbReference>
<accession>A0A543NAD8</accession>
<dbReference type="AlphaFoldDB" id="A0A543NAD8"/>
<dbReference type="EMBL" id="VFQC01000002">
    <property type="protein sequence ID" value="TQN28768.1"/>
    <property type="molecule type" value="Genomic_DNA"/>
</dbReference>
<proteinExistence type="predicted"/>
<feature type="domain" description="DUF397" evidence="1">
    <location>
        <begin position="5"/>
        <end position="57"/>
    </location>
</feature>
<comment type="caution">
    <text evidence="2">The sequence shown here is derived from an EMBL/GenBank/DDBJ whole genome shotgun (WGS) entry which is preliminary data.</text>
</comment>
<evidence type="ECO:0000313" key="2">
    <source>
        <dbReference type="EMBL" id="TQN28768.1"/>
    </source>
</evidence>
<dbReference type="OrthoDB" id="3540701at2"/>
<evidence type="ECO:0000259" key="1">
    <source>
        <dbReference type="Pfam" id="PF04149"/>
    </source>
</evidence>
<name>A0A543NAD8_9ACTN</name>
<dbReference type="InterPro" id="IPR007278">
    <property type="entry name" value="DUF397"/>
</dbReference>
<organism evidence="2 3">
    <name type="scientific">Haloactinospora alba</name>
    <dbReference type="NCBI Taxonomy" id="405555"/>
    <lineage>
        <taxon>Bacteria</taxon>
        <taxon>Bacillati</taxon>
        <taxon>Actinomycetota</taxon>
        <taxon>Actinomycetes</taxon>
        <taxon>Streptosporangiales</taxon>
        <taxon>Nocardiopsidaceae</taxon>
        <taxon>Haloactinospora</taxon>
    </lineage>
</organism>
<evidence type="ECO:0000313" key="3">
    <source>
        <dbReference type="Proteomes" id="UP000317422"/>
    </source>
</evidence>
<keyword evidence="3" id="KW-1185">Reference proteome</keyword>
<reference evidence="2 3" key="1">
    <citation type="submission" date="2019-06" db="EMBL/GenBank/DDBJ databases">
        <title>Sequencing the genomes of 1000 actinobacteria strains.</title>
        <authorList>
            <person name="Klenk H.-P."/>
        </authorList>
    </citation>
    <scope>NUCLEOTIDE SEQUENCE [LARGE SCALE GENOMIC DNA]</scope>
    <source>
        <strain evidence="2 3">DSM 45015</strain>
    </source>
</reference>
<protein>
    <submittedName>
        <fullName evidence="2">Uncharacterized protein DUF397</fullName>
    </submittedName>
</protein>